<dbReference type="InterPro" id="IPR029063">
    <property type="entry name" value="SAM-dependent_MTases_sf"/>
</dbReference>
<name>A0A2I2KKQ1_9ACTN</name>
<reference evidence="1 2" key="1">
    <citation type="submission" date="2017-06" db="EMBL/GenBank/DDBJ databases">
        <authorList>
            <person name="Kim H.J."/>
            <person name="Triplett B.A."/>
        </authorList>
    </citation>
    <scope>NUCLEOTIDE SEQUENCE [LARGE SCALE GENOMIC DNA]</scope>
    <source>
        <strain evidence="1">FRACA_ARgP5</strain>
    </source>
</reference>
<evidence type="ECO:0000313" key="1">
    <source>
        <dbReference type="EMBL" id="SNQ46235.1"/>
    </source>
</evidence>
<evidence type="ECO:0000313" key="2">
    <source>
        <dbReference type="Proteomes" id="UP000234331"/>
    </source>
</evidence>
<proteinExistence type="predicted"/>
<dbReference type="Proteomes" id="UP000234331">
    <property type="component" value="Unassembled WGS sequence"/>
</dbReference>
<dbReference type="EMBL" id="FZMO01000036">
    <property type="protein sequence ID" value="SNQ46235.1"/>
    <property type="molecule type" value="Genomic_DNA"/>
</dbReference>
<dbReference type="AlphaFoldDB" id="A0A2I2KKQ1"/>
<protein>
    <submittedName>
        <fullName evidence="1">Uncharacterized protein</fullName>
    </submittedName>
</protein>
<gene>
    <name evidence="1" type="ORF">FRACA_1300006</name>
</gene>
<keyword evidence="2" id="KW-1185">Reference proteome</keyword>
<dbReference type="Gene3D" id="3.40.50.150">
    <property type="entry name" value="Vaccinia Virus protein VP39"/>
    <property type="match status" value="1"/>
</dbReference>
<dbReference type="Pfam" id="PF04672">
    <property type="entry name" value="Methyltransf_19"/>
    <property type="match status" value="1"/>
</dbReference>
<accession>A0A2I2KKQ1</accession>
<organism evidence="1 2">
    <name type="scientific">Frankia canadensis</name>
    <dbReference type="NCBI Taxonomy" id="1836972"/>
    <lineage>
        <taxon>Bacteria</taxon>
        <taxon>Bacillati</taxon>
        <taxon>Actinomycetota</taxon>
        <taxon>Actinomycetes</taxon>
        <taxon>Frankiales</taxon>
        <taxon>Frankiaceae</taxon>
        <taxon>Frankia</taxon>
    </lineage>
</organism>
<sequence length="156" mass="16432">MIRRYHALKIGSVRVAQRVTGSRQCPARIDLDRRNTEDRGCRNRLVGSAGIPLVAVTCRGGVVGYPADAVLISFPLDVCNLGVVPLVLAYARALLTGTAQGRTAVVAADVRDPEGGSCAPRGCAPSSTSAVRSPCACCRCCTTCRTRTIRTASSRI</sequence>
<dbReference type="InterPro" id="IPR006764">
    <property type="entry name" value="SAM_dep_MeTrfase_SAV2177_type"/>
</dbReference>